<feature type="compositionally biased region" description="Acidic residues" evidence="1">
    <location>
        <begin position="417"/>
        <end position="427"/>
    </location>
</feature>
<dbReference type="OrthoDB" id="10451849at2759"/>
<feature type="compositionally biased region" description="Low complexity" evidence="1">
    <location>
        <begin position="254"/>
        <end position="268"/>
    </location>
</feature>
<keyword evidence="3" id="KW-1185">Reference proteome</keyword>
<gene>
    <name evidence="2" type="primary">Cnig_chr_IV.g12882</name>
    <name evidence="2" type="ORF">B9Z55_012882</name>
</gene>
<feature type="region of interest" description="Disordered" evidence="1">
    <location>
        <begin position="1077"/>
        <end position="1096"/>
    </location>
</feature>
<dbReference type="AlphaFoldDB" id="A0A2G5TZA0"/>
<evidence type="ECO:0000256" key="1">
    <source>
        <dbReference type="SAM" id="MobiDB-lite"/>
    </source>
</evidence>
<protein>
    <submittedName>
        <fullName evidence="2">Uncharacterized protein</fullName>
    </submittedName>
</protein>
<feature type="compositionally biased region" description="Polar residues" evidence="1">
    <location>
        <begin position="197"/>
        <end position="206"/>
    </location>
</feature>
<feature type="region of interest" description="Disordered" evidence="1">
    <location>
        <begin position="356"/>
        <end position="460"/>
    </location>
</feature>
<organism evidence="2 3">
    <name type="scientific">Caenorhabditis nigoni</name>
    <dbReference type="NCBI Taxonomy" id="1611254"/>
    <lineage>
        <taxon>Eukaryota</taxon>
        <taxon>Metazoa</taxon>
        <taxon>Ecdysozoa</taxon>
        <taxon>Nematoda</taxon>
        <taxon>Chromadorea</taxon>
        <taxon>Rhabditida</taxon>
        <taxon>Rhabditina</taxon>
        <taxon>Rhabditomorpha</taxon>
        <taxon>Rhabditoidea</taxon>
        <taxon>Rhabditidae</taxon>
        <taxon>Peloderinae</taxon>
        <taxon>Caenorhabditis</taxon>
    </lineage>
</organism>
<sequence length="1096" mass="124072">MNLNKPDQTRQELNDAFKREFDKFCSSEARIKSYDRVAETLPFWSTLTEEQKDILINTNPQTLRTPLGWKFKDGKFVTELQKTSFLEEKEKLEGLVRQEFLNSIDLDLKETLEKYKTSFEKKIPEREDWVHEYFQREQIGQKEVPMENDRVNENSEKAINTPQTFYCNQLTVSSCHNEELTSILDNRSGVGGGNEHLTGSSDVVDNTSTPSTSPTGPSKSPESQDDLIESSASSYAFQNSNREEEANDLMGYISSPSSTHGTSSPGPSENLESSEEVREFSPCEVSPTVNLIVSDCSNCGSIEEKNSVAPSLPCAILPEFDISSSLSCTVPPMVDNCSDQCTKTLCPPSSFPTIPSPISKSSNFLTPKMEPSTSSSNPPEVTLVNSLNREASPQNKNKRGRPRIQLEEPTTVRCEVDENLEEEEPDEILILPKVELHSPGALESSHPTSTKKNSTQNSSVTLETDCLASTNSTRDSLESNCLVEDVSNDSDSVVDENLDDSDIEEIEISFSPIGSPRAVSNEDDSGVFDGISIDGGSMEDGPSVPSAVEISSNDLVELDVRIEDGDQTLNDYDPGNLKLPACQSDAHEDPILLPATIENEGEVLNRKIDCFKDVMSSNEVHKAFSGREVCCVYDLDSFTDSEKDGTVALPNAFVREEWSEFMASEEGRILKEKTPDEPDKITFCRAHFHRRCQDFRIFHSSKLRLPVDLKFRQLANLNTRIAAPSKAQTTQTSLSCPSSSTPDEWHIESQAKDIRSFLEGLGTWNMDTLRAIEKRRKRKYRKLLKTVLNEDFGKEDFSKYAKVYEQEMEMIPFLFSGNWENSQSEKLAEERSIIQIQSRQSFEKMRRLELNKIWTEQFAAYRINYDLEHFKISMSSNEFRSYAEPWEADKVAFVANFQGYVELILRFHFPETIEEEVEHLVQNFSIAVANLKRNLKRELIERKWMPKISENEEKLLRKAYYRNWDNPEGFRIATMSVETCSAMIEHYFDSQRNGLESFEVCLQNILKRNPKLIKVLPWVINDPKPETSKRLQPHRAAKTWADKELPDITEYPPIRIIGNGVNYEDSGGIPLFGGVLGGDKEPKKEENGREVSVSFL</sequence>
<dbReference type="Proteomes" id="UP000230233">
    <property type="component" value="Chromosome IV"/>
</dbReference>
<comment type="caution">
    <text evidence="2">The sequence shown here is derived from an EMBL/GenBank/DDBJ whole genome shotgun (WGS) entry which is preliminary data.</text>
</comment>
<reference evidence="3" key="1">
    <citation type="submission" date="2017-10" db="EMBL/GenBank/DDBJ databases">
        <title>Rapid genome shrinkage in a self-fertile nematode reveals novel sperm competition proteins.</title>
        <authorList>
            <person name="Yin D."/>
            <person name="Schwarz E.M."/>
            <person name="Thomas C.G."/>
            <person name="Felde R.L."/>
            <person name="Korf I.F."/>
            <person name="Cutter A.D."/>
            <person name="Schartner C.M."/>
            <person name="Ralston E.J."/>
            <person name="Meyer B.J."/>
            <person name="Haag E.S."/>
        </authorList>
    </citation>
    <scope>NUCLEOTIDE SEQUENCE [LARGE SCALE GENOMIC DNA]</scope>
    <source>
        <strain evidence="3">JU1422</strain>
    </source>
</reference>
<feature type="compositionally biased region" description="Polar residues" evidence="1">
    <location>
        <begin position="371"/>
        <end position="395"/>
    </location>
</feature>
<dbReference type="EMBL" id="PDUG01000004">
    <property type="protein sequence ID" value="PIC32617.1"/>
    <property type="molecule type" value="Genomic_DNA"/>
</dbReference>
<accession>A0A2G5TZA0</accession>
<evidence type="ECO:0000313" key="2">
    <source>
        <dbReference type="EMBL" id="PIC32617.1"/>
    </source>
</evidence>
<proteinExistence type="predicted"/>
<feature type="compositionally biased region" description="Low complexity" evidence="1">
    <location>
        <begin position="207"/>
        <end position="221"/>
    </location>
</feature>
<feature type="region of interest" description="Disordered" evidence="1">
    <location>
        <begin position="251"/>
        <end position="277"/>
    </location>
</feature>
<feature type="compositionally biased region" description="Basic and acidic residues" evidence="1">
    <location>
        <begin position="1078"/>
        <end position="1089"/>
    </location>
</feature>
<feature type="compositionally biased region" description="Low complexity" evidence="1">
    <location>
        <begin position="448"/>
        <end position="460"/>
    </location>
</feature>
<name>A0A2G5TZA0_9PELO</name>
<feature type="region of interest" description="Disordered" evidence="1">
    <location>
        <begin position="186"/>
        <end position="228"/>
    </location>
</feature>
<evidence type="ECO:0000313" key="3">
    <source>
        <dbReference type="Proteomes" id="UP000230233"/>
    </source>
</evidence>